<accession>A0ABU6CTF0</accession>
<evidence type="ECO:0000313" key="1">
    <source>
        <dbReference type="EMBL" id="MEB4590083.1"/>
    </source>
</evidence>
<dbReference type="Proteomes" id="UP001308005">
    <property type="component" value="Unassembled WGS sequence"/>
</dbReference>
<comment type="caution">
    <text evidence="1">The sequence shown here is derived from an EMBL/GenBank/DDBJ whole genome shotgun (WGS) entry which is preliminary data.</text>
</comment>
<evidence type="ECO:0008006" key="3">
    <source>
        <dbReference type="Google" id="ProtNLM"/>
    </source>
</evidence>
<dbReference type="RefSeq" id="WP_324693316.1">
    <property type="nucleotide sequence ID" value="NZ_JAYMYJ010000030.1"/>
</dbReference>
<evidence type="ECO:0000313" key="2">
    <source>
        <dbReference type="Proteomes" id="UP001308005"/>
    </source>
</evidence>
<protein>
    <recommendedName>
        <fullName evidence="3">Capsid protein</fullName>
    </recommendedName>
</protein>
<organism evidence="1 2">
    <name type="scientific">Candidatus Thiothrix phosphatis</name>
    <dbReference type="NCBI Taxonomy" id="3112415"/>
    <lineage>
        <taxon>Bacteria</taxon>
        <taxon>Pseudomonadati</taxon>
        <taxon>Pseudomonadota</taxon>
        <taxon>Gammaproteobacteria</taxon>
        <taxon>Thiotrichales</taxon>
        <taxon>Thiotrichaceae</taxon>
        <taxon>Thiothrix</taxon>
    </lineage>
</organism>
<dbReference type="EMBL" id="JAYMYJ010000030">
    <property type="protein sequence ID" value="MEB4590083.1"/>
    <property type="molecule type" value="Genomic_DNA"/>
</dbReference>
<proteinExistence type="predicted"/>
<gene>
    <name evidence="1" type="ORF">VSS37_03740</name>
</gene>
<reference evidence="2" key="1">
    <citation type="submission" date="2023-07" db="EMBL/GenBank/DDBJ databases">
        <title>The carbon used by Thiothrix.</title>
        <authorList>
            <person name="Chen L."/>
        </authorList>
    </citation>
    <scope>NUCLEOTIDE SEQUENCE [LARGE SCALE GENOMIC DNA]</scope>
</reference>
<name>A0ABU6CTF0_9GAMM</name>
<keyword evidence="2" id="KW-1185">Reference proteome</keyword>
<sequence length="323" mass="35638">MTVQRAPGFQDQKASGYIPEVWSGKWLHEFYTLTVASSITNTDFEGEIRQKGDKVFIPRVPDIQWAKYHKGQKLELTGKLESEPVVMDVDRAHYFMFVDDDVDMAQRAEKSLPMKAIKKSSHSGAKRIDTELLCDLPFHVDPCNQGCAAGAVSGAYDLGGAGVGGYNPLVLSCGGNDCDNSAINVLIDLMSTLEERDVPNDGGNLFVVIPQWLKNLVLKHPRFQDASAMGESKSPLRNGKIGMIDGMEVYMSNLVRNYDVGGSRVFDIVAGHTSAITFATQLTKTESKLRSQETFGDIYRGLQVYDWMVTNPEYLALARVAKG</sequence>